<evidence type="ECO:0000256" key="1">
    <source>
        <dbReference type="SAM" id="Phobius"/>
    </source>
</evidence>
<dbReference type="RefSeq" id="WP_049739026.1">
    <property type="nucleotide sequence ID" value="NZ_BJON01000031.1"/>
</dbReference>
<dbReference type="Proteomes" id="UP000036834">
    <property type="component" value="Unassembled WGS sequence"/>
</dbReference>
<protein>
    <submittedName>
        <fullName evidence="3">Uncharacterized protein</fullName>
    </submittedName>
</protein>
<evidence type="ECO:0000313" key="3">
    <source>
        <dbReference type="EMBL" id="KNB72974.1"/>
    </source>
</evidence>
<proteinExistence type="predicted"/>
<comment type="caution">
    <text evidence="3">The sequence shown here is derived from an EMBL/GenBank/DDBJ whole genome shotgun (WGS) entry which is preliminary data.</text>
</comment>
<reference evidence="2 5" key="3">
    <citation type="submission" date="2019-06" db="EMBL/GenBank/DDBJ databases">
        <title>Whole genome shotgun sequence of Brevibacillus reuszeri NBRC 15719.</title>
        <authorList>
            <person name="Hosoyama A."/>
            <person name="Uohara A."/>
            <person name="Ohji S."/>
            <person name="Ichikawa N."/>
        </authorList>
    </citation>
    <scope>NUCLEOTIDE SEQUENCE [LARGE SCALE GENOMIC DNA]</scope>
    <source>
        <strain evidence="2 5">NBRC 15719</strain>
    </source>
</reference>
<feature type="transmembrane region" description="Helical" evidence="1">
    <location>
        <begin position="7"/>
        <end position="27"/>
    </location>
</feature>
<accession>A0A0K9YW65</accession>
<dbReference type="AlphaFoldDB" id="A0A0K9YW65"/>
<dbReference type="EMBL" id="BJON01000031">
    <property type="protein sequence ID" value="GED72593.1"/>
    <property type="molecule type" value="Genomic_DNA"/>
</dbReference>
<evidence type="ECO:0000313" key="5">
    <source>
        <dbReference type="Proteomes" id="UP000319578"/>
    </source>
</evidence>
<keyword evidence="1" id="KW-1133">Transmembrane helix</keyword>
<gene>
    <name evidence="3" type="ORF">ADS79_14230</name>
    <name evidence="2" type="ORF">BRE01_62950</name>
</gene>
<evidence type="ECO:0000313" key="2">
    <source>
        <dbReference type="EMBL" id="GED72593.1"/>
    </source>
</evidence>
<feature type="transmembrane region" description="Helical" evidence="1">
    <location>
        <begin position="68"/>
        <end position="89"/>
    </location>
</feature>
<dbReference type="STRING" id="54915.ADS79_14230"/>
<sequence>MRLKDVILFIASAIGVLLGSAISLLMANVNATFTGIIILSFLSLILGVGLFIFVGSLIVVYQKLPNDFAIQLPVAFILPMVIVLLVNTIF</sequence>
<dbReference type="PATRIC" id="fig|54915.3.peg.1872"/>
<name>A0A0K9YW65_9BACL</name>
<reference evidence="4" key="1">
    <citation type="submission" date="2015-07" db="EMBL/GenBank/DDBJ databases">
        <title>Genome sequencing project for genomic taxonomy and phylogenomics of Bacillus-like bacteria.</title>
        <authorList>
            <person name="Liu B."/>
            <person name="Wang J."/>
            <person name="Zhu Y."/>
            <person name="Liu G."/>
            <person name="Chen Q."/>
            <person name="Chen Z."/>
            <person name="Lan J."/>
            <person name="Che J."/>
            <person name="Ge C."/>
            <person name="Shi H."/>
            <person name="Pan Z."/>
            <person name="Liu X."/>
        </authorList>
    </citation>
    <scope>NUCLEOTIDE SEQUENCE [LARGE SCALE GENOMIC DNA]</scope>
    <source>
        <strain evidence="4">DSM 9887</strain>
    </source>
</reference>
<reference evidence="3" key="2">
    <citation type="submission" date="2015-07" db="EMBL/GenBank/DDBJ databases">
        <title>MeaNS - Measles Nucleotide Surveillance Program.</title>
        <authorList>
            <person name="Tran T."/>
            <person name="Druce J."/>
        </authorList>
    </citation>
    <scope>NUCLEOTIDE SEQUENCE</scope>
    <source>
        <strain evidence="3">DSM 9887</strain>
    </source>
</reference>
<keyword evidence="1" id="KW-0472">Membrane</keyword>
<organism evidence="3 4">
    <name type="scientific">Brevibacillus reuszeri</name>
    <dbReference type="NCBI Taxonomy" id="54915"/>
    <lineage>
        <taxon>Bacteria</taxon>
        <taxon>Bacillati</taxon>
        <taxon>Bacillota</taxon>
        <taxon>Bacilli</taxon>
        <taxon>Bacillales</taxon>
        <taxon>Paenibacillaceae</taxon>
        <taxon>Brevibacillus</taxon>
    </lineage>
</organism>
<feature type="transmembrane region" description="Helical" evidence="1">
    <location>
        <begin position="33"/>
        <end position="61"/>
    </location>
</feature>
<dbReference type="Proteomes" id="UP000319578">
    <property type="component" value="Unassembled WGS sequence"/>
</dbReference>
<keyword evidence="5" id="KW-1185">Reference proteome</keyword>
<evidence type="ECO:0000313" key="4">
    <source>
        <dbReference type="Proteomes" id="UP000036834"/>
    </source>
</evidence>
<dbReference type="EMBL" id="LGIQ01000007">
    <property type="protein sequence ID" value="KNB72974.1"/>
    <property type="molecule type" value="Genomic_DNA"/>
</dbReference>
<keyword evidence="1" id="KW-0812">Transmembrane</keyword>